<dbReference type="EMBL" id="CP061800">
    <property type="protein sequence ID" value="QTA92175.1"/>
    <property type="molecule type" value="Genomic_DNA"/>
</dbReference>
<sequence>MDNIESPDILNEKDPFPSSSAENPWENISPDVESINKHPFEKICHLIEQKTKTPALGLAGLVLGEAGGGKTHLTGRILRHGIRTDSPFSLAYIEPIIDTQRTYRHLLSEIIINLRHQTDKSSNITQMGRILTEIFKETIETECRTSRRETYDNSLKILIKKANTILETKKISLSVIRDLGKIFKDVIVRKERVADKENYQNILAKLRKNPAYLFSPDIAPEIQDIEKKAMASLRGSCAKTFLKVLFQYRISEKRAAAEDWLKGEVIDEDETSLLGTPDRHNASEDFLENEARSILKFIGVLLARYGQPLVVCFDCMENYETDAQIRSFGKMIEFLVDGTAAMVPVAFVRGQLWEEKFRKKLDLHITDRLEKPEKFELEYCSPDQAIELVRHRLIVVYGENEAENIYTSHKDALTQIFEIGKYSPRDVITLAKHHLTSPPETDSKDTTSPSAFEKLREEFETRFQEITDNFETYELRREILREALKLYLTQSPESKFEVSFSNPSDFQTKYVDISCEIRFSENLIVPSVFIIDMTKNHSSVAAHLKRGIVFLENNAFGKAFYIRDERHKHPSEWKIPKENFIHFKSLGGNTVFLDREQAGTWCALERLSRAVKEQGVTVIDVNNHIEPVSQEEFALFVREKIHGRGYKVFKDFDRALGISFQRTT</sequence>
<evidence type="ECO:0000313" key="3">
    <source>
        <dbReference type="Proteomes" id="UP000663722"/>
    </source>
</evidence>
<reference evidence="2" key="1">
    <citation type="journal article" date="2021" name="Microb. Physiol.">
        <title>Proteogenomic Insights into the Physiology of Marine, Sulfate-Reducing, Filamentous Desulfonema limicola and Desulfonema magnum.</title>
        <authorList>
            <person name="Schnaars V."/>
            <person name="Wohlbrand L."/>
            <person name="Scheve S."/>
            <person name="Hinrichs C."/>
            <person name="Reinhardt R."/>
            <person name="Rabus R."/>
        </authorList>
    </citation>
    <scope>NUCLEOTIDE SEQUENCE</scope>
    <source>
        <strain evidence="2">4be13</strain>
    </source>
</reference>
<gene>
    <name evidence="2" type="ORF">dnm_082510</name>
</gene>
<accession>A0A975GSL4</accession>
<organism evidence="2 3">
    <name type="scientific">Desulfonema magnum</name>
    <dbReference type="NCBI Taxonomy" id="45655"/>
    <lineage>
        <taxon>Bacteria</taxon>
        <taxon>Pseudomonadati</taxon>
        <taxon>Thermodesulfobacteriota</taxon>
        <taxon>Desulfobacteria</taxon>
        <taxon>Desulfobacterales</taxon>
        <taxon>Desulfococcaceae</taxon>
        <taxon>Desulfonema</taxon>
    </lineage>
</organism>
<name>A0A975GSL4_9BACT</name>
<keyword evidence="3" id="KW-1185">Reference proteome</keyword>
<feature type="region of interest" description="Disordered" evidence="1">
    <location>
        <begin position="1"/>
        <end position="32"/>
    </location>
</feature>
<proteinExistence type="predicted"/>
<dbReference type="KEGG" id="dmm:dnm_082510"/>
<dbReference type="AlphaFoldDB" id="A0A975GSL4"/>
<evidence type="ECO:0000256" key="1">
    <source>
        <dbReference type="SAM" id="MobiDB-lite"/>
    </source>
</evidence>
<protein>
    <submittedName>
        <fullName evidence="2">Uncharacterized protein</fullName>
    </submittedName>
</protein>
<dbReference type="Proteomes" id="UP000663722">
    <property type="component" value="Chromosome"/>
</dbReference>
<evidence type="ECO:0000313" key="2">
    <source>
        <dbReference type="EMBL" id="QTA92175.1"/>
    </source>
</evidence>